<proteinExistence type="predicted"/>
<dbReference type="Pfam" id="PF01161">
    <property type="entry name" value="PBP"/>
    <property type="match status" value="1"/>
</dbReference>
<dbReference type="EMBL" id="KN122531">
    <property type="protein sequence ID" value="KFO29949.1"/>
    <property type="molecule type" value="Genomic_DNA"/>
</dbReference>
<accession>A0A091DCS4</accession>
<protein>
    <submittedName>
        <fullName evidence="2">Phosphatidylethanolamine-binding protein 1</fullName>
    </submittedName>
</protein>
<dbReference type="GO" id="GO:0043409">
    <property type="term" value="P:negative regulation of MAPK cascade"/>
    <property type="evidence" value="ECO:0007669"/>
    <property type="project" value="TreeGrafter"/>
</dbReference>
<dbReference type="InterPro" id="IPR008914">
    <property type="entry name" value="PEBP"/>
</dbReference>
<organism evidence="2 3">
    <name type="scientific">Fukomys damarensis</name>
    <name type="common">Damaraland mole rat</name>
    <name type="synonym">Cryptomys damarensis</name>
    <dbReference type="NCBI Taxonomy" id="885580"/>
    <lineage>
        <taxon>Eukaryota</taxon>
        <taxon>Metazoa</taxon>
        <taxon>Chordata</taxon>
        <taxon>Craniata</taxon>
        <taxon>Vertebrata</taxon>
        <taxon>Euteleostomi</taxon>
        <taxon>Mammalia</taxon>
        <taxon>Eutheria</taxon>
        <taxon>Euarchontoglires</taxon>
        <taxon>Glires</taxon>
        <taxon>Rodentia</taxon>
        <taxon>Hystricomorpha</taxon>
        <taxon>Bathyergidae</taxon>
        <taxon>Fukomys</taxon>
    </lineage>
</organism>
<reference evidence="2 3" key="1">
    <citation type="submission" date="2013-11" db="EMBL/GenBank/DDBJ databases">
        <title>The Damaraland mole rat (Fukomys damarensis) genome and evolution of African mole rats.</title>
        <authorList>
            <person name="Gladyshev V.N."/>
            <person name="Fang X."/>
        </authorList>
    </citation>
    <scope>NUCLEOTIDE SEQUENCE [LARGE SCALE GENOMIC DNA]</scope>
    <source>
        <tissue evidence="2">Liver</tissue>
    </source>
</reference>
<dbReference type="InterPro" id="IPR035810">
    <property type="entry name" value="PEBP_euk"/>
</dbReference>
<dbReference type="AlphaFoldDB" id="A0A091DCS4"/>
<gene>
    <name evidence="2" type="ORF">H920_08642</name>
</gene>
<evidence type="ECO:0000313" key="3">
    <source>
        <dbReference type="Proteomes" id="UP000028990"/>
    </source>
</evidence>
<keyword evidence="3" id="KW-1185">Reference proteome</keyword>
<dbReference type="Gene3D" id="3.90.280.10">
    <property type="entry name" value="PEBP-like"/>
    <property type="match status" value="1"/>
</dbReference>
<dbReference type="CDD" id="cd00866">
    <property type="entry name" value="PEBP_euk"/>
    <property type="match status" value="1"/>
</dbReference>
<dbReference type="PANTHER" id="PTHR11362:SF151">
    <property type="entry name" value="PHOSPHATIDYLETHANOLAMINE-BINDING PROTEIN 1"/>
    <property type="match status" value="1"/>
</dbReference>
<evidence type="ECO:0000313" key="2">
    <source>
        <dbReference type="EMBL" id="KFO29949.1"/>
    </source>
</evidence>
<dbReference type="InterPro" id="IPR036610">
    <property type="entry name" value="PEBP-like_sf"/>
</dbReference>
<dbReference type="PANTHER" id="PTHR11362">
    <property type="entry name" value="PHOSPHATIDYLETHANOLAMINE-BINDING PROTEIN"/>
    <property type="match status" value="1"/>
</dbReference>
<evidence type="ECO:0000256" key="1">
    <source>
        <dbReference type="SAM" id="MobiDB-lite"/>
    </source>
</evidence>
<feature type="region of interest" description="Disordered" evidence="1">
    <location>
        <begin position="69"/>
        <end position="91"/>
    </location>
</feature>
<name>A0A091DCS4_FUKDA</name>
<sequence length="218" mass="23235">MNLRFNLYFASCFAFCATPLHVGPICAQGSGLARAGSRVCGPSRAPLSACARLPGQRLLTAARCRSAGRRQQLDRSSEPAGSAGAAQTPPAVTYGGAEVDVLGKVLTPTQVKNRPASISWDGPDPGKLYTLVLTDPEAPSRRSPQFREWHHFLVVSMKGSDTSRGTVLSAYVGSGPASGTGLHRYLCLVYKQDKPLKCEEPVLSNSPEDHRASSGWQP</sequence>
<dbReference type="SUPFAM" id="SSF49777">
    <property type="entry name" value="PEBP-like"/>
    <property type="match status" value="1"/>
</dbReference>
<dbReference type="Proteomes" id="UP000028990">
    <property type="component" value="Unassembled WGS sequence"/>
</dbReference>